<keyword evidence="1" id="KW-0812">Transmembrane</keyword>
<dbReference type="AlphaFoldDB" id="A0AAD9LE62"/>
<gene>
    <name evidence="2" type="ORF">X943_001235</name>
</gene>
<dbReference type="Pfam" id="PF12785">
    <property type="entry name" value="VESA1_N"/>
    <property type="match status" value="1"/>
</dbReference>
<sequence>MVCYMYYTDVFVGTGNIEKLKNALEAELGGSELTDDLTQLETQLDPLASGLGFLAGLPACLCKTKKSVEKGLKKIYEELKNFNCINSKLNCPSCNSKLYPCKCCVIQSIKDVKECPCLKGRTCHCAGKDVSCAKVLAGLEACLHLQCLQSDMDEICECSGDTCCLSGKCNGTTGTSPSCTFCSKLKPGTPVPTTGLGLSPPNPIRLAQRLETFFGGKSSFETLCKCDCKGSTSCCCLSCGTGKCSQACSCKGSGSCSSQHSQECPCKTFCIKINSIKVLVGSADMKCCDSGTKCHCHLPPTSGSSDQTCCVGQKKSIKCLIRRLVLYFKDLQPLSSSVPSKENFKNCCDLLCVIKTCEFLKGFYNKSRQGCSKCKPNGGSCPGSSGGSCCKGNFDDCVSNPKCCSGCEVCEAKKFYHELSQLKHSSPCGQDLWRTLDDFLNFICYVFYPRVKGIQGALENLHKQHCKQCTPGSCTCSTKGSCLGCTAVLEKLQDHKDLLSLMTRGYVSSYVNSTWDSLCPKSSSSKCCCGLSSCLKCSSSSLCCKSPSVSSCDPKNCCPDCPQRKAAKIFLGMLPCLYYALKYLYKQCKGDWRDFLISNKDYSLRHFLSGMGFDLAKLQDKKGSEIFTLLSPLFTSSDGPLKKLYDVSKKYFTSRFTSLVPSSDSKPKPKTVRDILLWLSGLPFTSGFEALLNHCKGLCKPVENSVTPENFESYLFDSCFLSPFVLGAIEDSEDAFKNFPPYKSEWQKFSYPSDSSALADMLFEYVRKIYIPLNFLQYQCGRPSARAGWQDCAYGQGCAQALKKPLSTPAPAPSGSVCCSPSAPHGYLCTSVPGESNYHEHCMNGNQCIGLGTCDGTTHTSANCKPCPHHLVRFLIDGSENSKNLKNLESPFQPPEDFPKMGFKTEQLPSPGRHGRDLYDVLNSFCGLSSSPLTKLFDFSLFVAMRPPETLIELYAFFVKFRLNLLTEPLKSNFASYASEEPGTPDGQALQKAIEKLDDFSGHPGGSASHPADLKSLYACDVPTSTCGRYLFPLNNINGVFTPEFCGLYLSIVCHLGLKLHAMFQKFHEEAKGKFSCCLKDSSSKCPKIVTCPCALPFLYSWGFTFYQPERLNCHGTQSGHTPGQNCILKSCQNFIDQLGKVLQVDAPLHLLINAIDAFLWSIRKPFFFFVLAFWAFVISYFLYVQLYKLDVLELNSHDHPAWSFKILPSTLFSDASSKLKDLSYFTL</sequence>
<dbReference type="EMBL" id="JAHBMH010000074">
    <property type="protein sequence ID" value="KAK1932199.1"/>
    <property type="molecule type" value="Genomic_DNA"/>
</dbReference>
<name>A0AAD9LE62_BABDI</name>
<proteinExistence type="predicted"/>
<comment type="caution">
    <text evidence="2">The sequence shown here is derived from an EMBL/GenBank/DDBJ whole genome shotgun (WGS) entry which is preliminary data.</text>
</comment>
<reference evidence="2" key="1">
    <citation type="journal article" date="2014" name="Nucleic Acids Res.">
        <title>The evolutionary dynamics of variant antigen genes in Babesia reveal a history of genomic innovation underlying host-parasite interaction.</title>
        <authorList>
            <person name="Jackson A.P."/>
            <person name="Otto T.D."/>
            <person name="Darby A."/>
            <person name="Ramaprasad A."/>
            <person name="Xia D."/>
            <person name="Echaide I.E."/>
            <person name="Farber M."/>
            <person name="Gahlot S."/>
            <person name="Gamble J."/>
            <person name="Gupta D."/>
            <person name="Gupta Y."/>
            <person name="Jackson L."/>
            <person name="Malandrin L."/>
            <person name="Malas T.B."/>
            <person name="Moussa E."/>
            <person name="Nair M."/>
            <person name="Reid A.J."/>
            <person name="Sanders M."/>
            <person name="Sharma J."/>
            <person name="Tracey A."/>
            <person name="Quail M.A."/>
            <person name="Weir W."/>
            <person name="Wastling J.M."/>
            <person name="Hall N."/>
            <person name="Willadsen P."/>
            <person name="Lingelbach K."/>
            <person name="Shiels B."/>
            <person name="Tait A."/>
            <person name="Berriman M."/>
            <person name="Allred D.R."/>
            <person name="Pain A."/>
        </authorList>
    </citation>
    <scope>NUCLEOTIDE SEQUENCE</scope>
    <source>
        <strain evidence="2">1802A</strain>
    </source>
</reference>
<evidence type="ECO:0000313" key="3">
    <source>
        <dbReference type="Proteomes" id="UP001195914"/>
    </source>
</evidence>
<dbReference type="Proteomes" id="UP001195914">
    <property type="component" value="Unassembled WGS sequence"/>
</dbReference>
<dbReference type="InterPro" id="IPR024751">
    <property type="entry name" value="VESA1"/>
</dbReference>
<protein>
    <submittedName>
        <fullName evidence="2">Variant erythrocyte surface antigen-1 family protein</fullName>
    </submittedName>
</protein>
<keyword evidence="1" id="KW-0472">Membrane</keyword>
<keyword evidence="1" id="KW-1133">Transmembrane helix</keyword>
<organism evidence="2 3">
    <name type="scientific">Babesia divergens</name>
    <dbReference type="NCBI Taxonomy" id="32595"/>
    <lineage>
        <taxon>Eukaryota</taxon>
        <taxon>Sar</taxon>
        <taxon>Alveolata</taxon>
        <taxon>Apicomplexa</taxon>
        <taxon>Aconoidasida</taxon>
        <taxon>Piroplasmida</taxon>
        <taxon>Babesiidae</taxon>
        <taxon>Babesia</taxon>
    </lineage>
</organism>
<evidence type="ECO:0000256" key="1">
    <source>
        <dbReference type="SAM" id="Phobius"/>
    </source>
</evidence>
<evidence type="ECO:0000313" key="2">
    <source>
        <dbReference type="EMBL" id="KAK1932199.1"/>
    </source>
</evidence>
<accession>A0AAD9LE62</accession>
<keyword evidence="3" id="KW-1185">Reference proteome</keyword>
<reference evidence="2" key="2">
    <citation type="submission" date="2021-05" db="EMBL/GenBank/DDBJ databases">
        <authorList>
            <person name="Pain A."/>
        </authorList>
    </citation>
    <scope>NUCLEOTIDE SEQUENCE</scope>
    <source>
        <strain evidence="2">1802A</strain>
    </source>
</reference>
<feature type="transmembrane region" description="Helical" evidence="1">
    <location>
        <begin position="1167"/>
        <end position="1187"/>
    </location>
</feature>